<evidence type="ECO:0000256" key="2">
    <source>
        <dbReference type="ARBA" id="ARBA00022692"/>
    </source>
</evidence>
<evidence type="ECO:0000256" key="3">
    <source>
        <dbReference type="ARBA" id="ARBA00022989"/>
    </source>
</evidence>
<dbReference type="GO" id="GO:0005385">
    <property type="term" value="F:zinc ion transmembrane transporter activity"/>
    <property type="evidence" value="ECO:0007669"/>
    <property type="project" value="TreeGrafter"/>
</dbReference>
<name>A0A8J4TRR1_9TREM</name>
<dbReference type="PANTHER" id="PTHR16950">
    <property type="entry name" value="ZINC TRANSPORTER SLC39A7 HISTIDINE-RICH MEMBRANE PROTEIN KE4"/>
    <property type="match status" value="1"/>
</dbReference>
<evidence type="ECO:0000313" key="7">
    <source>
        <dbReference type="Proteomes" id="UP000748531"/>
    </source>
</evidence>
<dbReference type="GO" id="GO:0006882">
    <property type="term" value="P:intracellular zinc ion homeostasis"/>
    <property type="evidence" value="ECO:0007669"/>
    <property type="project" value="TreeGrafter"/>
</dbReference>
<evidence type="ECO:0000256" key="4">
    <source>
        <dbReference type="ARBA" id="ARBA00023136"/>
    </source>
</evidence>
<protein>
    <submittedName>
        <fullName evidence="6">Zrt (ZRT) Irt-(IRT-) like Protein Transporter</fullName>
    </submittedName>
</protein>
<proteinExistence type="predicted"/>
<dbReference type="Proteomes" id="UP000748531">
    <property type="component" value="Unassembled WGS sequence"/>
</dbReference>
<sequence length="257" mass="28095">MFQQLPSSVILCIFSAFVVGLSGIVPLLFIPLTSTRGITAKDLQSLNRWLSYATGSLLGEVFIHLLPEAWSSESNFNHRCLSSSYCIVAGLLLFFLIEKLFSNETETKQIEGYLNLFANVIDNFTHGIAIGGSYLVSTRLGVLTTLCILIHEIPHEMGDFVILLRSGFTRWQAIKGQLATASGSLFGAILTLTLTNTLSGWSSSWILPFTAGGFLHISLVSLVPDIMKETSVRESAIQLALILLGIATMFVLSRTMD</sequence>
<keyword evidence="2 5" id="KW-0812">Transmembrane</keyword>
<dbReference type="PANTHER" id="PTHR16950:SF16">
    <property type="entry name" value="ZINC TRANSPORTER ZIP13"/>
    <property type="match status" value="1"/>
</dbReference>
<evidence type="ECO:0000313" key="6">
    <source>
        <dbReference type="EMBL" id="KAF5405194.1"/>
    </source>
</evidence>
<keyword evidence="3 5" id="KW-1133">Transmembrane helix</keyword>
<feature type="transmembrane region" description="Helical" evidence="5">
    <location>
        <begin position="178"/>
        <end position="199"/>
    </location>
</feature>
<dbReference type="InterPro" id="IPR003689">
    <property type="entry name" value="ZIP"/>
</dbReference>
<evidence type="ECO:0000256" key="1">
    <source>
        <dbReference type="ARBA" id="ARBA00004141"/>
    </source>
</evidence>
<dbReference type="OrthoDB" id="200954at2759"/>
<feature type="transmembrane region" description="Helical" evidence="5">
    <location>
        <begin position="205"/>
        <end position="223"/>
    </location>
</feature>
<comment type="subcellular location">
    <subcellularLocation>
        <location evidence="1">Membrane</location>
        <topology evidence="1">Multi-pass membrane protein</topology>
    </subcellularLocation>
</comment>
<feature type="transmembrane region" description="Helical" evidence="5">
    <location>
        <begin position="235"/>
        <end position="253"/>
    </location>
</feature>
<dbReference type="Pfam" id="PF02535">
    <property type="entry name" value="Zip"/>
    <property type="match status" value="2"/>
</dbReference>
<comment type="caution">
    <text evidence="6">The sequence shown here is derived from an EMBL/GenBank/DDBJ whole genome shotgun (WGS) entry which is preliminary data.</text>
</comment>
<accession>A0A8J4TRR1</accession>
<dbReference type="AlphaFoldDB" id="A0A8J4TRR1"/>
<dbReference type="EMBL" id="LUCH01000420">
    <property type="protein sequence ID" value="KAF5405194.1"/>
    <property type="molecule type" value="Genomic_DNA"/>
</dbReference>
<keyword evidence="7" id="KW-1185">Reference proteome</keyword>
<dbReference type="GO" id="GO:0016020">
    <property type="term" value="C:membrane"/>
    <property type="evidence" value="ECO:0007669"/>
    <property type="project" value="UniProtKB-SubCell"/>
</dbReference>
<gene>
    <name evidence="6" type="ORF">PHET_01286</name>
</gene>
<feature type="transmembrane region" description="Helical" evidence="5">
    <location>
        <begin position="6"/>
        <end position="29"/>
    </location>
</feature>
<reference evidence="6" key="1">
    <citation type="submission" date="2019-05" db="EMBL/GenBank/DDBJ databases">
        <title>Annotation for the trematode Paragonimus heterotremus.</title>
        <authorList>
            <person name="Choi Y.-J."/>
        </authorList>
    </citation>
    <scope>NUCLEOTIDE SEQUENCE</scope>
    <source>
        <strain evidence="6">LC</strain>
    </source>
</reference>
<organism evidence="6 7">
    <name type="scientific">Paragonimus heterotremus</name>
    <dbReference type="NCBI Taxonomy" id="100268"/>
    <lineage>
        <taxon>Eukaryota</taxon>
        <taxon>Metazoa</taxon>
        <taxon>Spiralia</taxon>
        <taxon>Lophotrochozoa</taxon>
        <taxon>Platyhelminthes</taxon>
        <taxon>Trematoda</taxon>
        <taxon>Digenea</taxon>
        <taxon>Plagiorchiida</taxon>
        <taxon>Troglotremata</taxon>
        <taxon>Troglotrematidae</taxon>
        <taxon>Paragonimus</taxon>
    </lineage>
</organism>
<evidence type="ECO:0000256" key="5">
    <source>
        <dbReference type="SAM" id="Phobius"/>
    </source>
</evidence>
<keyword evidence="4 5" id="KW-0472">Membrane</keyword>